<evidence type="ECO:0000313" key="3">
    <source>
        <dbReference type="Proteomes" id="UP000292085"/>
    </source>
</evidence>
<proteinExistence type="predicted"/>
<keyword evidence="3" id="KW-1185">Reference proteome</keyword>
<organism evidence="2 3">
    <name type="scientific">Sphingomonas populi</name>
    <dbReference type="NCBI Taxonomy" id="2484750"/>
    <lineage>
        <taxon>Bacteria</taxon>
        <taxon>Pseudomonadati</taxon>
        <taxon>Pseudomonadota</taxon>
        <taxon>Alphaproteobacteria</taxon>
        <taxon>Sphingomonadales</taxon>
        <taxon>Sphingomonadaceae</taxon>
        <taxon>Sphingomonas</taxon>
    </lineage>
</organism>
<sequence>MLGGLRNRVWYGLGELNAAIVDLLARLVAEAAGLGPSAKLLCEMILQDRPHPEQGYRSCLGILRLARAYGAARLDAAAMRALEIGVRNYGSVKSILEKKLDGQPLHEPRAPDEVGIDHPNIRGSSYYH</sequence>
<gene>
    <name evidence="2" type="ORF">EWE75_23585</name>
</gene>
<evidence type="ECO:0000313" key="2">
    <source>
        <dbReference type="EMBL" id="RZF59101.1"/>
    </source>
</evidence>
<reference evidence="2 3" key="1">
    <citation type="submission" date="2019-02" db="EMBL/GenBank/DDBJ databases">
        <authorList>
            <person name="Li Y."/>
        </authorList>
    </citation>
    <scope>NUCLEOTIDE SEQUENCE [LARGE SCALE GENOMIC DNA]</scope>
    <source>
        <strain evidence="2 3">3-7</strain>
    </source>
</reference>
<feature type="compositionally biased region" description="Basic and acidic residues" evidence="1">
    <location>
        <begin position="103"/>
        <end position="120"/>
    </location>
</feature>
<dbReference type="RefSeq" id="WP_130160492.1">
    <property type="nucleotide sequence ID" value="NZ_SGIS01000090.1"/>
</dbReference>
<dbReference type="AlphaFoldDB" id="A0A4Q6XGT6"/>
<evidence type="ECO:0000256" key="1">
    <source>
        <dbReference type="SAM" id="MobiDB-lite"/>
    </source>
</evidence>
<protein>
    <submittedName>
        <fullName evidence="2">Transposase</fullName>
    </submittedName>
</protein>
<accession>A0A4Q6XGT6</accession>
<dbReference type="OrthoDB" id="2065409at2"/>
<comment type="caution">
    <text evidence="2">The sequence shown here is derived from an EMBL/GenBank/DDBJ whole genome shotgun (WGS) entry which is preliminary data.</text>
</comment>
<feature type="region of interest" description="Disordered" evidence="1">
    <location>
        <begin position="103"/>
        <end position="128"/>
    </location>
</feature>
<dbReference type="EMBL" id="SGIS01000090">
    <property type="protein sequence ID" value="RZF59101.1"/>
    <property type="molecule type" value="Genomic_DNA"/>
</dbReference>
<name>A0A4Q6XGT6_9SPHN</name>
<dbReference type="Proteomes" id="UP000292085">
    <property type="component" value="Unassembled WGS sequence"/>
</dbReference>